<dbReference type="GO" id="GO:0008237">
    <property type="term" value="F:metallopeptidase activity"/>
    <property type="evidence" value="ECO:0007669"/>
    <property type="project" value="InterPro"/>
</dbReference>
<feature type="domain" description="Metalloprotease TldD/E C-terminal" evidence="2">
    <location>
        <begin position="234"/>
        <end position="453"/>
    </location>
</feature>
<feature type="domain" description="Metalloprotease TldD/E central" evidence="3">
    <location>
        <begin position="123"/>
        <end position="227"/>
    </location>
</feature>
<dbReference type="EMBL" id="JXQG01000103">
    <property type="protein sequence ID" value="KKZ10273.1"/>
    <property type="molecule type" value="Genomic_DNA"/>
</dbReference>
<dbReference type="PANTHER" id="PTHR43421:SF1">
    <property type="entry name" value="METALLOPROTEASE PMBA"/>
    <property type="match status" value="1"/>
</dbReference>
<dbReference type="InterPro" id="IPR045569">
    <property type="entry name" value="Metalloprtase-TldD/E_C"/>
</dbReference>
<dbReference type="Gene3D" id="3.30.2290.10">
    <property type="entry name" value="PmbA/TldD superfamily"/>
    <property type="match status" value="1"/>
</dbReference>
<comment type="caution">
    <text evidence="4">The sequence shown here is derived from an EMBL/GenBank/DDBJ whole genome shotgun (WGS) entry which is preliminary data.</text>
</comment>
<evidence type="ECO:0000256" key="1">
    <source>
        <dbReference type="SAM" id="MobiDB-lite"/>
    </source>
</evidence>
<dbReference type="InterPro" id="IPR045570">
    <property type="entry name" value="Metalloprtase-TldD/E_cen_dom"/>
</dbReference>
<evidence type="ECO:0000259" key="2">
    <source>
        <dbReference type="Pfam" id="PF19289"/>
    </source>
</evidence>
<gene>
    <name evidence="4" type="ORF">TE42_10455</name>
</gene>
<dbReference type="PATRIC" id="fig|1604020.3.peg.741"/>
<accession>A0A0G2HIT7</accession>
<dbReference type="Pfam" id="PF19290">
    <property type="entry name" value="PmbA_TldD_2nd"/>
    <property type="match status" value="1"/>
</dbReference>
<dbReference type="InterPro" id="IPR035068">
    <property type="entry name" value="TldD/PmbA_N"/>
</dbReference>
<dbReference type="Proteomes" id="UP000035067">
    <property type="component" value="Unassembled WGS sequence"/>
</dbReference>
<organism evidence="4 5">
    <name type="scientific">Candidatus Synechococcus spongiarum SP3</name>
    <dbReference type="NCBI Taxonomy" id="1604020"/>
    <lineage>
        <taxon>Bacteria</taxon>
        <taxon>Bacillati</taxon>
        <taxon>Cyanobacteriota</taxon>
        <taxon>Cyanophyceae</taxon>
        <taxon>Synechococcales</taxon>
        <taxon>Synechococcaceae</taxon>
        <taxon>Synechococcus</taxon>
    </lineage>
</organism>
<proteinExistence type="predicted"/>
<dbReference type="PANTHER" id="PTHR43421">
    <property type="entry name" value="METALLOPROTEASE PMBA"/>
    <property type="match status" value="1"/>
</dbReference>
<protein>
    <submittedName>
        <fullName evidence="4">Peptidase C69</fullName>
    </submittedName>
</protein>
<evidence type="ECO:0000313" key="5">
    <source>
        <dbReference type="Proteomes" id="UP000035067"/>
    </source>
</evidence>
<reference evidence="4 5" key="1">
    <citation type="submission" date="2015-01" db="EMBL/GenBank/DDBJ databases">
        <title>Lifestyle Evolution in Cyanobacterial Symbionts of Sponges.</title>
        <authorList>
            <person name="Burgsdorf I."/>
            <person name="Slaby B.M."/>
            <person name="Handley K.M."/>
            <person name="Haber M."/>
            <person name="Blom J."/>
            <person name="Marshall C.W."/>
            <person name="Gilbert J.A."/>
            <person name="Hentschel U."/>
            <person name="Steindler L."/>
        </authorList>
    </citation>
    <scope>NUCLEOTIDE SEQUENCE [LARGE SCALE GENOMIC DNA]</scope>
    <source>
        <strain evidence="4">SP3</strain>
    </source>
</reference>
<evidence type="ECO:0000259" key="3">
    <source>
        <dbReference type="Pfam" id="PF19290"/>
    </source>
</evidence>
<dbReference type="InterPro" id="IPR036059">
    <property type="entry name" value="TldD/PmbA_sf"/>
</dbReference>
<sequence length="455" mass="47822">MTTPSLAMPDPAALRQHVAEDAARMGIPTWDLGVTCGNDTSVQVDRGEPKQLKACQSTTAMVRVWNGQGLVGVTSTNDLSPPGLTAALAGAQQASAFGDAQSPPRLSPQAQDPLTPLRQPRQPTLPVQALLDRLLDAERQVLNGHQAISTVPYNGLAQAQRQRLYINSAGALRLQDTTSATLWLYPRAEEAGRKPRSAGAVRLAPSVDALDLEGCIAEATERTVSHLDYAPIDTGVYTVCFSPEAFLDLLWAFGSMVNAQAVLDGISLSQRSSLGTQVASPLLTVADDARHPGHVAAPEFDGEGTPTRRLTLVEGGRLRHFLHSEGTARAFADGSVATGHAAMGAKVTLSLQWLDVQGQRGDSSLSCQGSSGVVLIDSLSALHAGVKASQGSFSLPFDGWLLSGGERRSIEAATVAGDIRSALRNIVACEGDPHCTPSGRSPHVWVEGLTITGEA</sequence>
<dbReference type="Pfam" id="PF19289">
    <property type="entry name" value="PmbA_TldD_3rd"/>
    <property type="match status" value="1"/>
</dbReference>
<name>A0A0G2HIT7_9SYNE</name>
<feature type="region of interest" description="Disordered" evidence="1">
    <location>
        <begin position="94"/>
        <end position="121"/>
    </location>
</feature>
<dbReference type="SUPFAM" id="SSF111283">
    <property type="entry name" value="Putative modulator of DNA gyrase, PmbA/TldD"/>
    <property type="match status" value="1"/>
</dbReference>
<dbReference type="AlphaFoldDB" id="A0A0G2HIT7"/>
<dbReference type="InterPro" id="IPR047657">
    <property type="entry name" value="PmbA"/>
</dbReference>
<dbReference type="GO" id="GO:0006508">
    <property type="term" value="P:proteolysis"/>
    <property type="evidence" value="ECO:0007669"/>
    <property type="project" value="InterPro"/>
</dbReference>
<dbReference type="GO" id="GO:0005829">
    <property type="term" value="C:cytosol"/>
    <property type="evidence" value="ECO:0007669"/>
    <property type="project" value="TreeGrafter"/>
</dbReference>
<evidence type="ECO:0000313" key="4">
    <source>
        <dbReference type="EMBL" id="KKZ10273.1"/>
    </source>
</evidence>